<reference evidence="1 2" key="1">
    <citation type="submission" date="2024-10" db="EMBL/GenBank/DDBJ databases">
        <authorList>
            <person name="Topkara A.R."/>
            <person name="Saygin H."/>
        </authorList>
    </citation>
    <scope>NUCLEOTIDE SEQUENCE [LARGE SCALE GENOMIC DNA]</scope>
    <source>
        <strain evidence="1 2">M3C6</strain>
    </source>
</reference>
<keyword evidence="2" id="KW-1185">Reference proteome</keyword>
<evidence type="ECO:0000313" key="1">
    <source>
        <dbReference type="EMBL" id="MFG1709850.1"/>
    </source>
</evidence>
<organism evidence="1 2">
    <name type="scientific">Nonomuraea marmarensis</name>
    <dbReference type="NCBI Taxonomy" id="3351344"/>
    <lineage>
        <taxon>Bacteria</taxon>
        <taxon>Bacillati</taxon>
        <taxon>Actinomycetota</taxon>
        <taxon>Actinomycetes</taxon>
        <taxon>Streptosporangiales</taxon>
        <taxon>Streptosporangiaceae</taxon>
        <taxon>Nonomuraea</taxon>
    </lineage>
</organism>
<proteinExistence type="predicted"/>
<evidence type="ECO:0000313" key="2">
    <source>
        <dbReference type="Proteomes" id="UP001603978"/>
    </source>
</evidence>
<accession>A0ABW7AR07</accession>
<dbReference type="Proteomes" id="UP001603978">
    <property type="component" value="Unassembled WGS sequence"/>
</dbReference>
<dbReference type="RefSeq" id="WP_393175062.1">
    <property type="nucleotide sequence ID" value="NZ_JBICRM010000040.1"/>
</dbReference>
<protein>
    <submittedName>
        <fullName evidence="1">Uncharacterized protein</fullName>
    </submittedName>
</protein>
<gene>
    <name evidence="1" type="ORF">ACFLIM_42455</name>
</gene>
<name>A0ABW7AR07_9ACTN</name>
<comment type="caution">
    <text evidence="1">The sequence shown here is derived from an EMBL/GenBank/DDBJ whole genome shotgun (WGS) entry which is preliminary data.</text>
</comment>
<dbReference type="EMBL" id="JBICRM010000040">
    <property type="protein sequence ID" value="MFG1709850.1"/>
    <property type="molecule type" value="Genomic_DNA"/>
</dbReference>
<sequence>MRLFAENPLARAAILEAAYETVLAAHPGLAPEVKLASSAADASVTIAAAASPAAWMRDVIAACDPAPVDGVMVGLDLAARMLLAGEAR</sequence>